<gene>
    <name evidence="4" type="ORF">CAWG_02943</name>
</gene>
<proteinExistence type="predicted"/>
<feature type="compositionally biased region" description="Low complexity" evidence="2">
    <location>
        <begin position="848"/>
        <end position="874"/>
    </location>
</feature>
<dbReference type="InterPro" id="IPR011252">
    <property type="entry name" value="Fibrogen-bd_dom1"/>
</dbReference>
<dbReference type="InterPro" id="IPR024672">
    <property type="entry name" value="Agglutinin-like_N"/>
</dbReference>
<feature type="compositionally biased region" description="Polar residues" evidence="2">
    <location>
        <begin position="1069"/>
        <end position="1083"/>
    </location>
</feature>
<feature type="domain" description="Agglutinin-like protein N-terminal" evidence="3">
    <location>
        <begin position="1"/>
        <end position="228"/>
    </location>
</feature>
<reference evidence="4 5" key="1">
    <citation type="journal article" date="2009" name="Nature">
        <title>Evolution of pathogenicity and sexual reproduction in eight Candida genomes.</title>
        <authorList>
            <person name="Butler G."/>
            <person name="Rasmussen M.D."/>
            <person name="Lin M.F."/>
            <person name="Santos M.A."/>
            <person name="Sakthikumar S."/>
            <person name="Munro C.A."/>
            <person name="Rheinbay E."/>
            <person name="Grabherr M."/>
            <person name="Forche A."/>
            <person name="Reedy J.L."/>
            <person name="Agrafioti I."/>
            <person name="Arnaud M.B."/>
            <person name="Bates S."/>
            <person name="Brown A.J."/>
            <person name="Brunke S."/>
            <person name="Costanzo M.C."/>
            <person name="Fitzpatrick D.A."/>
            <person name="de Groot P.W."/>
            <person name="Harris D."/>
            <person name="Hoyer L.L."/>
            <person name="Hube B."/>
            <person name="Klis F.M."/>
            <person name="Kodira C."/>
            <person name="Lennard N."/>
            <person name="Logue M.E."/>
            <person name="Martin R."/>
            <person name="Neiman A.M."/>
            <person name="Nikolaou E."/>
            <person name="Quail M.A."/>
            <person name="Quinn J."/>
            <person name="Santos M.C."/>
            <person name="Schmitzberger F.F."/>
            <person name="Sherlock G."/>
            <person name="Shah P."/>
            <person name="Silverstein K.A."/>
            <person name="Skrzypek M.S."/>
            <person name="Soll D."/>
            <person name="Staggs R."/>
            <person name="Stansfield I."/>
            <person name="Stumpf M.P."/>
            <person name="Sudbery P.E."/>
            <person name="Srikantha T."/>
            <person name="Zeng Q."/>
            <person name="Berman J."/>
            <person name="Berriman M."/>
            <person name="Heitman J."/>
            <person name="Gow N.A."/>
            <person name="Lorenz M.C."/>
            <person name="Birren B.W."/>
            <person name="Kellis M."/>
            <person name="Cuomo C.A."/>
        </authorList>
    </citation>
    <scope>NUCLEOTIDE SEQUENCE [LARGE SCALE GENOMIC DNA]</scope>
    <source>
        <strain evidence="4 5">WO-1</strain>
    </source>
</reference>
<feature type="region of interest" description="Disordered" evidence="2">
    <location>
        <begin position="696"/>
        <end position="761"/>
    </location>
</feature>
<feature type="region of interest" description="Disordered" evidence="2">
    <location>
        <begin position="475"/>
        <end position="591"/>
    </location>
</feature>
<feature type="region of interest" description="Disordered" evidence="2">
    <location>
        <begin position="650"/>
        <end position="672"/>
    </location>
</feature>
<dbReference type="InterPro" id="IPR033504">
    <property type="entry name" value="ALS"/>
</dbReference>
<evidence type="ECO:0000256" key="2">
    <source>
        <dbReference type="SAM" id="MobiDB-lite"/>
    </source>
</evidence>
<dbReference type="PANTHER" id="PTHR33793">
    <property type="entry name" value="ALPHA-AGGLUTININ"/>
    <property type="match status" value="1"/>
</dbReference>
<dbReference type="GO" id="GO:0043710">
    <property type="term" value="P:cell adhesion involved in multi-species biofilm formation"/>
    <property type="evidence" value="ECO:0007669"/>
    <property type="project" value="TreeGrafter"/>
</dbReference>
<dbReference type="InterPro" id="IPR043063">
    <property type="entry name" value="Agglutinin-like_N_N2"/>
</dbReference>
<evidence type="ECO:0000256" key="1">
    <source>
        <dbReference type="ARBA" id="ARBA00022737"/>
    </source>
</evidence>
<feature type="region of interest" description="Disordered" evidence="2">
    <location>
        <begin position="789"/>
        <end position="895"/>
    </location>
</feature>
<dbReference type="PANTHER" id="PTHR33793:SF2">
    <property type="entry name" value="AGGLUTININ-LIKE PROTEIN 6"/>
    <property type="match status" value="1"/>
</dbReference>
<feature type="compositionally biased region" description="Low complexity" evidence="2">
    <location>
        <begin position="730"/>
        <end position="753"/>
    </location>
</feature>
<keyword evidence="5" id="KW-1185">Reference proteome</keyword>
<feature type="compositionally biased region" description="Low complexity" evidence="2">
    <location>
        <begin position="650"/>
        <end position="667"/>
    </location>
</feature>
<dbReference type="Pfam" id="PF11766">
    <property type="entry name" value="Candida_ALS_N"/>
    <property type="match status" value="1"/>
</dbReference>
<dbReference type="GO" id="GO:0098609">
    <property type="term" value="P:cell-cell adhesion"/>
    <property type="evidence" value="ECO:0007669"/>
    <property type="project" value="TreeGrafter"/>
</dbReference>
<dbReference type="Gene3D" id="2.60.40.1280">
    <property type="match status" value="1"/>
</dbReference>
<protein>
    <recommendedName>
        <fullName evidence="3">Agglutinin-like protein N-terminal domain-containing protein</fullName>
    </recommendedName>
</protein>
<evidence type="ECO:0000259" key="3">
    <source>
        <dbReference type="SMART" id="SM01056"/>
    </source>
</evidence>
<accession>C4YP08</accession>
<sequence>MPCVYKFMTYETSVQLTANSIAYATCDFDAGEDTKSFSSLKCTVTDELTEDTSVFGSVILPIAFNVGGSGSKSTITDSKCFSSGYNTVTFFDGNNQLSTTANFLPRRELAFGLVVSQRLSMSLDTMTNFVMSTPCFMGYQSGKLGFTSNDDDFEIDCSSIHVGITNEINDWSMPVSSVPFDHTIRCTSRALYIEFKTIPAGYRPFVDAIVQIPTTEPFFVKYTNEFACVNGIYTSIPFTSFFSQPILYDEALAIGADLVRTTSTVIGSITRTTTLPFISRLQKTKTILVLEPIPTTTVTTSHHGFDTWYYTKKATIGDTATVFIDVPQHTATTLTTYWQESSTATTTYFDDIDLVDTVIVKIPYPNPTIITTQFWSGKYLTTETHKEPPLGTDSVIIKEPHNPTVTTTKFWSESFATTETITNGPEGTDSVIIKEPHNPTVTTTKFWSESFATTETITTGPLGTDSIVIHDPLEESSSSTAIESSDSNISSSAQDSSSSVEQSFTSADETSSIVELSSSSDIPSSSIGLTSSESSTVSSYDSYSSSTSESSIASSYDSYSSSSIESSTLSSSDRYSSSISDTTSFWDSSSSDLESTSITWSSSIDAQSSHLVQSVSNSISTSQEISSSSSEESSTSATDALVSSDASSILSSDTSSYYPSSTISPSDDFPHTIAGESDSQSFSFITSTVEISSDSVSLTSDPASSFDSSSRLNSDSSSSPSTDQRDILTSSSFSTLIKSSESRESSSGTILSEESSDSIPTTFSTRYWSPSGMSSRHYTNSTETSVSDVVSSSVAGDETSESSVSVTSESSESVTSESVASESVTSESVTAVSDISDLYTTSEEVSTSDSNSGMSSPIPSSEQRSSIPIMSSSDESSESRESSSGTILSEENSDSIPTTFSTRYVSVSLTVGELSALPSLPGKLSHLPSSLSETSIGMTKSANLSPQFFSTSVDSALSYWASGSSSADHQSSATCDVSESSVEGNLSAMALGMSNSDDGLSEDTRSSSVAGKEEIELTSTNSVGEITLISYSSSSPTTHDHGRVSKSMGAAPLSSLFSVSVHAPLVTGLSDSDTFPSENSNRSRSFKESTDNTISISRESLGNPYSSISSPSDYDVKSFTTSRELVSSESILPFSDVMDANDMPTSGSNLHSMVFSISVLGEKFNANIEKHKNTNGHYSSMVFTYQSAGLEESDQRIAVTNTKFDQNKIDTTIDSNTFVTSLPFATTSNDQIDQAVPIKIPASSTAGFVSDVLKPDYSKSVQAESVQTDSTTYSEMMSSKRNKNSGFGTSSLNLKPTITVVTKSIDTKVNTMKEGGVSKQVSTTVTEQYDTSTYTPASLLVSDNSGSVSKYSLWMMAFYMLFGLF</sequence>
<organism evidence="4 5">
    <name type="scientific">Candida albicans (strain WO-1)</name>
    <name type="common">Yeast</name>
    <dbReference type="NCBI Taxonomy" id="294748"/>
    <lineage>
        <taxon>Eukaryota</taxon>
        <taxon>Fungi</taxon>
        <taxon>Dikarya</taxon>
        <taxon>Ascomycota</taxon>
        <taxon>Saccharomycotina</taxon>
        <taxon>Pichiomycetes</taxon>
        <taxon>Debaryomycetaceae</taxon>
        <taxon>Candida/Lodderomyces clade</taxon>
        <taxon>Candida</taxon>
    </lineage>
</organism>
<feature type="compositionally biased region" description="Polar residues" evidence="2">
    <location>
        <begin position="1091"/>
        <end position="1100"/>
    </location>
</feature>
<feature type="compositionally biased region" description="Low complexity" evidence="2">
    <location>
        <begin position="476"/>
        <end position="591"/>
    </location>
</feature>
<dbReference type="GO" id="GO:0030445">
    <property type="term" value="C:yeast-form cell wall"/>
    <property type="evidence" value="ECO:0007669"/>
    <property type="project" value="TreeGrafter"/>
</dbReference>
<dbReference type="Proteomes" id="UP000001429">
    <property type="component" value="Chromosome 3"/>
</dbReference>
<dbReference type="EMBL" id="CM000310">
    <property type="protein sequence ID" value="EEQ44667.1"/>
    <property type="molecule type" value="Genomic_DNA"/>
</dbReference>
<evidence type="ECO:0000313" key="4">
    <source>
        <dbReference type="EMBL" id="EEQ44667.1"/>
    </source>
</evidence>
<keyword evidence="1" id="KW-0677">Repeat</keyword>
<dbReference type="PaxDb" id="5476-C4YP08"/>
<dbReference type="GO" id="GO:0044011">
    <property type="term" value="P:single-species biofilm formation on inanimate substrate"/>
    <property type="evidence" value="ECO:0007669"/>
    <property type="project" value="TreeGrafter"/>
</dbReference>
<feature type="compositionally biased region" description="Low complexity" evidence="2">
    <location>
        <begin position="697"/>
        <end position="722"/>
    </location>
</feature>
<dbReference type="GO" id="GO:0030446">
    <property type="term" value="C:hyphal cell wall"/>
    <property type="evidence" value="ECO:0007669"/>
    <property type="project" value="TreeGrafter"/>
</dbReference>
<name>C4YP08_CANAW</name>
<dbReference type="Pfam" id="PF05792">
    <property type="entry name" value="Candida_ALS"/>
    <property type="match status" value="4"/>
</dbReference>
<feature type="compositionally biased region" description="Polar residues" evidence="2">
    <location>
        <begin position="838"/>
        <end position="847"/>
    </location>
</feature>
<dbReference type="VEuPathDB" id="FungiDB:CAWG_02943"/>
<dbReference type="GO" id="GO:0043709">
    <property type="term" value="P:cell adhesion involved in single-species biofilm formation"/>
    <property type="evidence" value="ECO:0007669"/>
    <property type="project" value="TreeGrafter"/>
</dbReference>
<dbReference type="Gene3D" id="2.60.40.2430">
    <property type="entry name" value="Agglutinin-like protein, N-terminal domain, N2 subdomain"/>
    <property type="match status" value="1"/>
</dbReference>
<dbReference type="GO" id="GO:0009986">
    <property type="term" value="C:cell surface"/>
    <property type="evidence" value="ECO:0007669"/>
    <property type="project" value="TreeGrafter"/>
</dbReference>
<feature type="region of interest" description="Disordered" evidence="2">
    <location>
        <begin position="1269"/>
        <end position="1288"/>
    </location>
</feature>
<feature type="compositionally biased region" description="Low complexity" evidence="2">
    <location>
        <begin position="801"/>
        <end position="833"/>
    </location>
</feature>
<feature type="region of interest" description="Disordered" evidence="2">
    <location>
        <begin position="1068"/>
        <end position="1102"/>
    </location>
</feature>
<dbReference type="GO" id="GO:0030448">
    <property type="term" value="P:hyphal growth"/>
    <property type="evidence" value="ECO:0007669"/>
    <property type="project" value="TreeGrafter"/>
</dbReference>
<feature type="region of interest" description="Disordered" evidence="2">
    <location>
        <begin position="991"/>
        <end position="1017"/>
    </location>
</feature>
<dbReference type="InterPro" id="IPR008440">
    <property type="entry name" value="Agglutinin-like_ALS_rpt"/>
</dbReference>
<dbReference type="GO" id="GO:1903561">
    <property type="term" value="C:extracellular vesicle"/>
    <property type="evidence" value="ECO:0007669"/>
    <property type="project" value="TreeGrafter"/>
</dbReference>
<evidence type="ECO:0000313" key="5">
    <source>
        <dbReference type="Proteomes" id="UP000001429"/>
    </source>
</evidence>
<dbReference type="SMART" id="SM01056">
    <property type="entry name" value="Candida_ALS_N"/>
    <property type="match status" value="1"/>
</dbReference>
<dbReference type="HOGENOM" id="CLU_001779_0_0_1"/>